<evidence type="ECO:0000313" key="2">
    <source>
        <dbReference type="WBParaSite" id="JU765_v2.g5719.t1"/>
    </source>
</evidence>
<evidence type="ECO:0000313" key="1">
    <source>
        <dbReference type="Proteomes" id="UP000887576"/>
    </source>
</evidence>
<organism evidence="1 2">
    <name type="scientific">Panagrolaimus sp. JU765</name>
    <dbReference type="NCBI Taxonomy" id="591449"/>
    <lineage>
        <taxon>Eukaryota</taxon>
        <taxon>Metazoa</taxon>
        <taxon>Ecdysozoa</taxon>
        <taxon>Nematoda</taxon>
        <taxon>Chromadorea</taxon>
        <taxon>Rhabditida</taxon>
        <taxon>Tylenchina</taxon>
        <taxon>Panagrolaimomorpha</taxon>
        <taxon>Panagrolaimoidea</taxon>
        <taxon>Panagrolaimidae</taxon>
        <taxon>Panagrolaimus</taxon>
    </lineage>
</organism>
<dbReference type="WBParaSite" id="JU765_v2.g5719.t1">
    <property type="protein sequence ID" value="JU765_v2.g5719.t1"/>
    <property type="gene ID" value="JU765_v2.g5719"/>
</dbReference>
<reference evidence="2" key="1">
    <citation type="submission" date="2022-11" db="UniProtKB">
        <authorList>
            <consortium name="WormBaseParasite"/>
        </authorList>
    </citation>
    <scope>IDENTIFICATION</scope>
</reference>
<accession>A0AC34RCI1</accession>
<name>A0AC34RCI1_9BILA</name>
<sequence>MVCIVLFLAVLVGLSRSDNYAGLFYDKSNYSYAECVVHNSYVYLGRKSSDKNGKVCQVWKDVTNYHSKLFEDYPQFYFAEEFSDHNFCRNLNLNLYQRNKEFNKASAHHFVQTNGWQNGPWCYVKIGEDEEKQKLWSGKFETIYRPSPCFQKCNVLEHSPDDSAETEQAQTPRAFKSYNEILDNLADSLFVNFNQGNLDFYEKRPSDDVLSKSFKQTREYLFFAAMPFMVLSIVFVIGNHYRKKFKKTKAETTKPQNRKGKTVTTETPPSTTPNPTQSKEEPKNTQNETAEIKNE</sequence>
<proteinExistence type="predicted"/>
<protein>
    <submittedName>
        <fullName evidence="2">Kringle domain-containing protein</fullName>
    </submittedName>
</protein>
<dbReference type="Proteomes" id="UP000887576">
    <property type="component" value="Unplaced"/>
</dbReference>